<proteinExistence type="predicted"/>
<organism evidence="1 2">
    <name type="scientific">Ornithinibacillus salinisoli</name>
    <dbReference type="NCBI Taxonomy" id="1848459"/>
    <lineage>
        <taxon>Bacteria</taxon>
        <taxon>Bacillati</taxon>
        <taxon>Bacillota</taxon>
        <taxon>Bacilli</taxon>
        <taxon>Bacillales</taxon>
        <taxon>Bacillaceae</taxon>
        <taxon>Ornithinibacillus</taxon>
    </lineage>
</organism>
<name>A0ABW4W174_9BACI</name>
<evidence type="ECO:0000313" key="1">
    <source>
        <dbReference type="EMBL" id="MFD2044413.1"/>
    </source>
</evidence>
<dbReference type="EMBL" id="JBHUHQ010000015">
    <property type="protein sequence ID" value="MFD2044413.1"/>
    <property type="molecule type" value="Genomic_DNA"/>
</dbReference>
<protein>
    <recommendedName>
        <fullName evidence="3">GNAT family N-acetyltransferase</fullName>
    </recommendedName>
</protein>
<dbReference type="RefSeq" id="WP_377556359.1">
    <property type="nucleotide sequence ID" value="NZ_JBHUHQ010000015.1"/>
</dbReference>
<dbReference type="Proteomes" id="UP001597383">
    <property type="component" value="Unassembled WGS sequence"/>
</dbReference>
<reference evidence="2" key="1">
    <citation type="journal article" date="2019" name="Int. J. Syst. Evol. Microbiol.">
        <title>The Global Catalogue of Microorganisms (GCM) 10K type strain sequencing project: providing services to taxonomists for standard genome sequencing and annotation.</title>
        <authorList>
            <consortium name="The Broad Institute Genomics Platform"/>
            <consortium name="The Broad Institute Genome Sequencing Center for Infectious Disease"/>
            <person name="Wu L."/>
            <person name="Ma J."/>
        </authorList>
    </citation>
    <scope>NUCLEOTIDE SEQUENCE [LARGE SCALE GENOMIC DNA]</scope>
    <source>
        <strain evidence="2">R28</strain>
    </source>
</reference>
<gene>
    <name evidence="1" type="ORF">ACFSJF_09060</name>
</gene>
<dbReference type="SUPFAM" id="SSF48230">
    <property type="entry name" value="Chondroitin AC/alginate lyase"/>
    <property type="match status" value="1"/>
</dbReference>
<comment type="caution">
    <text evidence="1">The sequence shown here is derived from an EMBL/GenBank/DDBJ whole genome shotgun (WGS) entry which is preliminary data.</text>
</comment>
<evidence type="ECO:0008006" key="3">
    <source>
        <dbReference type="Google" id="ProtNLM"/>
    </source>
</evidence>
<sequence length="134" mass="15274">MNIIAAKDTPIIQLEEFLKTTPNNIHKDSLLEDGYVVEIDQKIKGCFVLSQVNDGVFWLKQLYVAQEEAANLPVLLETIITMAKGLHAKKLFVHSHQPVVDILLDALQFHPQERDLLVDNPPRSRGNWWAYDVS</sequence>
<accession>A0ABW4W174</accession>
<keyword evidence="2" id="KW-1185">Reference proteome</keyword>
<evidence type="ECO:0000313" key="2">
    <source>
        <dbReference type="Proteomes" id="UP001597383"/>
    </source>
</evidence>
<dbReference type="InterPro" id="IPR008929">
    <property type="entry name" value="Chondroitin_lyas"/>
</dbReference>